<evidence type="ECO:0000313" key="3">
    <source>
        <dbReference type="Proteomes" id="UP001165189"/>
    </source>
</evidence>
<gene>
    <name evidence="2" type="ORF">Aory05_001284700</name>
</gene>
<feature type="region of interest" description="Disordered" evidence="1">
    <location>
        <begin position="98"/>
        <end position="132"/>
    </location>
</feature>
<feature type="compositionally biased region" description="Polar residues" evidence="1">
    <location>
        <begin position="101"/>
        <end position="111"/>
    </location>
</feature>
<reference evidence="2" key="1">
    <citation type="submission" date="2023-04" db="EMBL/GenBank/DDBJ databases">
        <title>Aspergillus oryzae var. brunneus NBRC 4377.</title>
        <authorList>
            <person name="Ichikawa N."/>
            <person name="Sato H."/>
            <person name="Tonouchi N."/>
        </authorList>
    </citation>
    <scope>NUCLEOTIDE SEQUENCE</scope>
    <source>
        <strain evidence="2">NBRC 4377</strain>
    </source>
</reference>
<evidence type="ECO:0000256" key="1">
    <source>
        <dbReference type="SAM" id="MobiDB-lite"/>
    </source>
</evidence>
<feature type="compositionally biased region" description="Polar residues" evidence="1">
    <location>
        <begin position="395"/>
        <end position="407"/>
    </location>
</feature>
<sequence>MHVAVSPPVPPPSCEESVHYPVFNPLDPRHNPAVVTSSWNRGGYYTSRNTNLESPVSWVQSLSKRSLRRARSGLIALRAGVQRRTSIFGTNRTVNIPRAWPSSNATEGSSDQQDDASFPSTISEASTEEDSDFGTHLHRTECNDASSLSCDVDKCLDNWPFSVTITDLNPFQELTGGYWPPGLFLTEAAHSIFPRDSTEGNSGLGLQISRELTTGDYIQLDDFFMNESDSEPEDSLPRLSRSSKSLPEPGCSQITGAEVQPSHSTILTPLSNNLLSPALPRDPSINGNTSQTMSPLPSPSLPGPPTSDGQPSGRFYASRTPQVSNAALVVESRGLIDRVSTYSNDSISRTEDEVEDQVLGPAIRHESSPDLPTEPTQSDRQSITEDAQAQDIPESGTNDNLSSDPVCTVRTSSLDLADATSPMQHDDHHTPSRPSGDTGGLGCSDFSGEQIPWSARPSEEVTVTDRTSVSNNLWTPIENGDLASLLSFTDEYFFVDGKTRGHPDRGDNPTKAERSIISDGSLYNGLGHDRSPSAGTLDVPEVIGPGRPIPIQPPRPYRVERDASDESVDEYLFTYPILDSRLAATKAAEDRHLSKRETLNVAEEVGSPMEPRSAGVEETSHWEENGSQAKSAVLGAQSKQRSIFRKYASNET</sequence>
<feature type="region of interest" description="Disordered" evidence="1">
    <location>
        <begin position="529"/>
        <end position="557"/>
    </location>
</feature>
<evidence type="ECO:0000313" key="2">
    <source>
        <dbReference type="EMBL" id="GMG54604.1"/>
    </source>
</evidence>
<organism evidence="2 3">
    <name type="scientific">Aspergillus oryzae var. brunneus</name>
    <dbReference type="NCBI Taxonomy" id="332754"/>
    <lineage>
        <taxon>Eukaryota</taxon>
        <taxon>Fungi</taxon>
        <taxon>Dikarya</taxon>
        <taxon>Ascomycota</taxon>
        <taxon>Pezizomycotina</taxon>
        <taxon>Eurotiomycetes</taxon>
        <taxon>Eurotiomycetidae</taxon>
        <taxon>Eurotiales</taxon>
        <taxon>Aspergillaceae</taxon>
        <taxon>Aspergillus</taxon>
        <taxon>Aspergillus subgen. Circumdati</taxon>
    </lineage>
</organism>
<dbReference type="Proteomes" id="UP001165189">
    <property type="component" value="Unassembled WGS sequence"/>
</dbReference>
<feature type="compositionally biased region" description="Low complexity" evidence="1">
    <location>
        <begin position="264"/>
        <end position="279"/>
    </location>
</feature>
<protein>
    <submittedName>
        <fullName evidence="2">Unnamed protein product</fullName>
    </submittedName>
</protein>
<feature type="compositionally biased region" description="Low complexity" evidence="1">
    <location>
        <begin position="237"/>
        <end position="247"/>
    </location>
</feature>
<name>A0ABQ6L974_ASPOZ</name>
<dbReference type="EMBL" id="BSYB01000092">
    <property type="protein sequence ID" value="GMG54604.1"/>
    <property type="molecule type" value="Genomic_DNA"/>
</dbReference>
<accession>A0ABQ6L974</accession>
<feature type="region of interest" description="Disordered" evidence="1">
    <location>
        <begin position="227"/>
        <end position="320"/>
    </location>
</feature>
<keyword evidence="3" id="KW-1185">Reference proteome</keyword>
<proteinExistence type="predicted"/>
<feature type="region of interest" description="Disordered" evidence="1">
    <location>
        <begin position="343"/>
        <end position="407"/>
    </location>
</feature>
<comment type="caution">
    <text evidence="2">The sequence shown here is derived from an EMBL/GenBank/DDBJ whole genome shotgun (WGS) entry which is preliminary data.</text>
</comment>
<feature type="compositionally biased region" description="Polar residues" evidence="1">
    <location>
        <begin position="374"/>
        <end position="387"/>
    </location>
</feature>
<feature type="region of interest" description="Disordered" evidence="1">
    <location>
        <begin position="419"/>
        <end position="465"/>
    </location>
</feature>
<feature type="region of interest" description="Disordered" evidence="1">
    <location>
        <begin position="602"/>
        <end position="652"/>
    </location>
</feature>
<feature type="compositionally biased region" description="Pro residues" evidence="1">
    <location>
        <begin position="296"/>
        <end position="305"/>
    </location>
</feature>
<feature type="compositionally biased region" description="Pro residues" evidence="1">
    <location>
        <begin position="547"/>
        <end position="556"/>
    </location>
</feature>